<comment type="pathway">
    <text evidence="5 18">Metabolic intermediate biosynthesis; chorismate biosynthesis; chorismate from D-erythrose 4-phosphate and phosphoenolpyruvate: step 2/7.</text>
</comment>
<evidence type="ECO:0000256" key="2">
    <source>
        <dbReference type="ARBA" id="ARBA00001911"/>
    </source>
</evidence>
<gene>
    <name evidence="18 21" type="primary">aroB</name>
    <name evidence="21" type="ORF">J5V48_02510</name>
</gene>
<evidence type="ECO:0000256" key="5">
    <source>
        <dbReference type="ARBA" id="ARBA00004661"/>
    </source>
</evidence>
<feature type="binding site" evidence="18">
    <location>
        <begin position="105"/>
        <end position="109"/>
    </location>
    <ligand>
        <name>NAD(+)</name>
        <dbReference type="ChEBI" id="CHEBI:57540"/>
    </ligand>
</feature>
<comment type="subcellular location">
    <subcellularLocation>
        <location evidence="4 18">Cytoplasm</location>
    </subcellularLocation>
</comment>
<evidence type="ECO:0000256" key="1">
    <source>
        <dbReference type="ARBA" id="ARBA00001393"/>
    </source>
</evidence>
<evidence type="ECO:0000256" key="6">
    <source>
        <dbReference type="ARBA" id="ARBA00005412"/>
    </source>
</evidence>
<evidence type="ECO:0000256" key="16">
    <source>
        <dbReference type="ARBA" id="ARBA00023239"/>
    </source>
</evidence>
<dbReference type="NCBIfam" id="TIGR01357">
    <property type="entry name" value="aroB"/>
    <property type="match status" value="1"/>
</dbReference>
<dbReference type="Gene3D" id="3.40.50.1970">
    <property type="match status" value="1"/>
</dbReference>
<evidence type="ECO:0000313" key="22">
    <source>
        <dbReference type="Proteomes" id="UP000731465"/>
    </source>
</evidence>
<dbReference type="Gene3D" id="1.20.1090.10">
    <property type="entry name" value="Dehydroquinate synthase-like - alpha domain"/>
    <property type="match status" value="1"/>
</dbReference>
<evidence type="ECO:0000256" key="11">
    <source>
        <dbReference type="ARBA" id="ARBA00022723"/>
    </source>
</evidence>
<feature type="domain" description="3-dehydroquinate synthase C-terminal" evidence="20">
    <location>
        <begin position="181"/>
        <end position="325"/>
    </location>
</feature>
<dbReference type="InterPro" id="IPR050071">
    <property type="entry name" value="Dehydroquinate_synthase"/>
</dbReference>
<dbReference type="InterPro" id="IPR056179">
    <property type="entry name" value="DHQS_C"/>
</dbReference>
<keyword evidence="13 18" id="KW-0862">Zinc</keyword>
<evidence type="ECO:0000256" key="8">
    <source>
        <dbReference type="ARBA" id="ARBA00017684"/>
    </source>
</evidence>
<dbReference type="Proteomes" id="UP000731465">
    <property type="component" value="Unassembled WGS sequence"/>
</dbReference>
<feature type="domain" description="3-dehydroquinate synthase N-terminal" evidence="19">
    <location>
        <begin position="67"/>
        <end position="179"/>
    </location>
</feature>
<accession>A0ABS7DGU3</accession>
<reference evidence="21 22" key="1">
    <citation type="submission" date="2021-03" db="EMBL/GenBank/DDBJ databases">
        <title>Succinivibrio sp. nov. isolated from feces of cow.</title>
        <authorList>
            <person name="Choi J.-Y."/>
        </authorList>
    </citation>
    <scope>NUCLEOTIDE SEQUENCE [LARGE SCALE GENOMIC DNA]</scope>
    <source>
        <strain evidence="21 22">AGMB01872</strain>
    </source>
</reference>
<keyword evidence="14 18" id="KW-0520">NAD</keyword>
<dbReference type="SUPFAM" id="SSF56796">
    <property type="entry name" value="Dehydroquinate synthase-like"/>
    <property type="match status" value="1"/>
</dbReference>
<comment type="cofactor">
    <cofactor evidence="18">
        <name>Co(2+)</name>
        <dbReference type="ChEBI" id="CHEBI:48828"/>
    </cofactor>
    <cofactor evidence="18">
        <name>Zn(2+)</name>
        <dbReference type="ChEBI" id="CHEBI:29105"/>
    </cofactor>
    <text evidence="18">Binds 1 divalent metal cation per subunit. Can use either Co(2+) or Zn(2+).</text>
</comment>
<evidence type="ECO:0000256" key="12">
    <source>
        <dbReference type="ARBA" id="ARBA00022741"/>
    </source>
</evidence>
<evidence type="ECO:0000259" key="19">
    <source>
        <dbReference type="Pfam" id="PF01761"/>
    </source>
</evidence>
<evidence type="ECO:0000256" key="18">
    <source>
        <dbReference type="HAMAP-Rule" id="MF_00110"/>
    </source>
</evidence>
<comment type="function">
    <text evidence="3 18">Catalyzes the conversion of 3-deoxy-D-arabino-heptulosonate 7-phosphate (DAHP) to dehydroquinate (DHQ).</text>
</comment>
<dbReference type="PANTHER" id="PTHR43622:SF7">
    <property type="entry name" value="3-DEHYDROQUINATE SYNTHASE, CHLOROPLASTIC"/>
    <property type="match status" value="1"/>
</dbReference>
<proteinExistence type="inferred from homology"/>
<evidence type="ECO:0000256" key="15">
    <source>
        <dbReference type="ARBA" id="ARBA00023141"/>
    </source>
</evidence>
<evidence type="ECO:0000256" key="9">
    <source>
        <dbReference type="ARBA" id="ARBA00022490"/>
    </source>
</evidence>
<comment type="cofactor">
    <cofactor evidence="2 18">
        <name>NAD(+)</name>
        <dbReference type="ChEBI" id="CHEBI:57540"/>
    </cofactor>
</comment>
<keyword evidence="22" id="KW-1185">Reference proteome</keyword>
<evidence type="ECO:0000256" key="7">
    <source>
        <dbReference type="ARBA" id="ARBA00013031"/>
    </source>
</evidence>
<evidence type="ECO:0000259" key="20">
    <source>
        <dbReference type="Pfam" id="PF24621"/>
    </source>
</evidence>
<feature type="binding site" evidence="18">
    <location>
        <begin position="169"/>
        <end position="172"/>
    </location>
    <ligand>
        <name>NAD(+)</name>
        <dbReference type="ChEBI" id="CHEBI:57540"/>
    </ligand>
</feature>
<feature type="binding site" evidence="18">
    <location>
        <position position="184"/>
    </location>
    <ligand>
        <name>Zn(2+)</name>
        <dbReference type="ChEBI" id="CHEBI:29105"/>
    </ligand>
</feature>
<feature type="binding site" evidence="18">
    <location>
        <position position="247"/>
    </location>
    <ligand>
        <name>Zn(2+)</name>
        <dbReference type="ChEBI" id="CHEBI:29105"/>
    </ligand>
</feature>
<dbReference type="RefSeq" id="WP_219936761.1">
    <property type="nucleotide sequence ID" value="NZ_JAGFNY010000004.1"/>
</dbReference>
<dbReference type="CDD" id="cd08195">
    <property type="entry name" value="DHQS"/>
    <property type="match status" value="1"/>
</dbReference>
<keyword evidence="16 18" id="KW-0456">Lyase</keyword>
<comment type="caution">
    <text evidence="21">The sequence shown here is derived from an EMBL/GenBank/DDBJ whole genome shotgun (WGS) entry which is preliminary data.</text>
</comment>
<keyword evidence="17 18" id="KW-0170">Cobalt</keyword>
<dbReference type="GO" id="GO:0003856">
    <property type="term" value="F:3-dehydroquinate synthase activity"/>
    <property type="evidence" value="ECO:0007669"/>
    <property type="project" value="UniProtKB-EC"/>
</dbReference>
<dbReference type="HAMAP" id="MF_00110">
    <property type="entry name" value="DHQ_synthase"/>
    <property type="match status" value="1"/>
</dbReference>
<evidence type="ECO:0000313" key="21">
    <source>
        <dbReference type="EMBL" id="MBW7569761.1"/>
    </source>
</evidence>
<feature type="binding site" evidence="18">
    <location>
        <position position="264"/>
    </location>
    <ligand>
        <name>Zn(2+)</name>
        <dbReference type="ChEBI" id="CHEBI:29105"/>
    </ligand>
</feature>
<keyword evidence="11 18" id="KW-0479">Metal-binding</keyword>
<dbReference type="InterPro" id="IPR030960">
    <property type="entry name" value="DHQS/DOIS_N"/>
</dbReference>
<dbReference type="EC" id="4.2.3.4" evidence="7 18"/>
<dbReference type="Pfam" id="PF24621">
    <property type="entry name" value="DHQS_C"/>
    <property type="match status" value="1"/>
</dbReference>
<feature type="binding site" evidence="18">
    <location>
        <begin position="71"/>
        <end position="76"/>
    </location>
    <ligand>
        <name>NAD(+)</name>
        <dbReference type="ChEBI" id="CHEBI:57540"/>
    </ligand>
</feature>
<evidence type="ECO:0000256" key="14">
    <source>
        <dbReference type="ARBA" id="ARBA00023027"/>
    </source>
</evidence>
<organism evidence="21 22">
    <name type="scientific">Succinivibrio faecicola</name>
    <dbReference type="NCBI Taxonomy" id="2820300"/>
    <lineage>
        <taxon>Bacteria</taxon>
        <taxon>Pseudomonadati</taxon>
        <taxon>Pseudomonadota</taxon>
        <taxon>Gammaproteobacteria</taxon>
        <taxon>Aeromonadales</taxon>
        <taxon>Succinivibrionaceae</taxon>
        <taxon>Succinivibrio</taxon>
    </lineage>
</organism>
<evidence type="ECO:0000256" key="10">
    <source>
        <dbReference type="ARBA" id="ARBA00022605"/>
    </source>
</evidence>
<feature type="binding site" evidence="18">
    <location>
        <begin position="129"/>
        <end position="130"/>
    </location>
    <ligand>
        <name>NAD(+)</name>
        <dbReference type="ChEBI" id="CHEBI:57540"/>
    </ligand>
</feature>
<comment type="similarity">
    <text evidence="6 18">Belongs to the sugar phosphate cyclases superfamily. Dehydroquinate synthase family.</text>
</comment>
<evidence type="ECO:0000256" key="17">
    <source>
        <dbReference type="ARBA" id="ARBA00023285"/>
    </source>
</evidence>
<keyword evidence="9 18" id="KW-0963">Cytoplasm</keyword>
<dbReference type="InterPro" id="IPR030963">
    <property type="entry name" value="DHQ_synth_fam"/>
</dbReference>
<dbReference type="InterPro" id="IPR016037">
    <property type="entry name" value="DHQ_synth_AroB"/>
</dbReference>
<dbReference type="PIRSF" id="PIRSF001455">
    <property type="entry name" value="DHQ_synth"/>
    <property type="match status" value="1"/>
</dbReference>
<dbReference type="Pfam" id="PF01761">
    <property type="entry name" value="DHQ_synthase"/>
    <property type="match status" value="1"/>
</dbReference>
<sequence>METITVGLDTRSYPIYIGNEINYGPLVSKALPKIKDLMVVTNETVAPLYLQRLQKELEAEGFNVKSCILKDGESYKTVESWWQILTALMENAYGRDSAIIALGGGVVGDMAGFAASAYQRGIPFVQIPTTLLAMVDSSVGGKTAINHPLGKNMIGAFYQPKAVIASLDCLKTLPEKELTAGLGEVVKTAIIYDRAFYDFLTQNIQKVFSDDLDTLHTIVKKCCEVKSSVVSEDEKEHGLRAILNYGHTFGHAIEAHLGFGTWLHGEAVGLGMVIASALSLKRGLISKDDFDSMKDLCKKAKLPVSIPECMSGDDFIKHMRHDKKVRHGIIRYVLPTAIGSVKIFSDVDDAEVVALVNSLKAE</sequence>
<keyword evidence="15 18" id="KW-0057">Aromatic amino acid biosynthesis</keyword>
<feature type="binding site" evidence="18">
    <location>
        <position position="151"/>
    </location>
    <ligand>
        <name>NAD(+)</name>
        <dbReference type="ChEBI" id="CHEBI:57540"/>
    </ligand>
</feature>
<evidence type="ECO:0000256" key="3">
    <source>
        <dbReference type="ARBA" id="ARBA00003485"/>
    </source>
</evidence>
<dbReference type="EMBL" id="JAGFNY010000004">
    <property type="protein sequence ID" value="MBW7569761.1"/>
    <property type="molecule type" value="Genomic_DNA"/>
</dbReference>
<evidence type="ECO:0000256" key="13">
    <source>
        <dbReference type="ARBA" id="ARBA00022833"/>
    </source>
</evidence>
<comment type="catalytic activity">
    <reaction evidence="1 18">
        <text>7-phospho-2-dehydro-3-deoxy-D-arabino-heptonate = 3-dehydroquinate + phosphate</text>
        <dbReference type="Rhea" id="RHEA:21968"/>
        <dbReference type="ChEBI" id="CHEBI:32364"/>
        <dbReference type="ChEBI" id="CHEBI:43474"/>
        <dbReference type="ChEBI" id="CHEBI:58394"/>
        <dbReference type="EC" id="4.2.3.4"/>
    </reaction>
</comment>
<keyword evidence="12 18" id="KW-0547">Nucleotide-binding</keyword>
<keyword evidence="10 18" id="KW-0028">Amino-acid biosynthesis</keyword>
<evidence type="ECO:0000256" key="4">
    <source>
        <dbReference type="ARBA" id="ARBA00004496"/>
    </source>
</evidence>
<feature type="binding site" evidence="18">
    <location>
        <position position="142"/>
    </location>
    <ligand>
        <name>NAD(+)</name>
        <dbReference type="ChEBI" id="CHEBI:57540"/>
    </ligand>
</feature>
<dbReference type="PANTHER" id="PTHR43622">
    <property type="entry name" value="3-DEHYDROQUINATE SYNTHASE"/>
    <property type="match status" value="1"/>
</dbReference>
<name>A0ABS7DGU3_9GAMM</name>
<protein>
    <recommendedName>
        <fullName evidence="8 18">3-dehydroquinate synthase</fullName>
        <shortName evidence="18">DHQS</shortName>
        <ecNumber evidence="7 18">4.2.3.4</ecNumber>
    </recommendedName>
</protein>